<reference evidence="3 4" key="1">
    <citation type="journal article" date="2021" name="Sci. Rep.">
        <title>Chromosome anchoring in Senegalese sole (Solea senegalensis) reveals sex-associated markers and genome rearrangements in flatfish.</title>
        <authorList>
            <person name="Guerrero-Cozar I."/>
            <person name="Gomez-Garrido J."/>
            <person name="Berbel C."/>
            <person name="Martinez-Blanch J.F."/>
            <person name="Alioto T."/>
            <person name="Claros M.G."/>
            <person name="Gagnaire P.A."/>
            <person name="Manchado M."/>
        </authorList>
    </citation>
    <scope>NUCLEOTIDE SEQUENCE [LARGE SCALE GENOMIC DNA]</scope>
    <source>
        <strain evidence="3">Sse05_10M</strain>
    </source>
</reference>
<dbReference type="GO" id="GO:0003676">
    <property type="term" value="F:nucleic acid binding"/>
    <property type="evidence" value="ECO:0007669"/>
    <property type="project" value="InterPro"/>
</dbReference>
<dbReference type="GO" id="GO:0004523">
    <property type="term" value="F:RNA-DNA hybrid ribonuclease activity"/>
    <property type="evidence" value="ECO:0007669"/>
    <property type="project" value="InterPro"/>
</dbReference>
<dbReference type="EMBL" id="JAGKHQ010000006">
    <property type="protein sequence ID" value="KAG7514121.1"/>
    <property type="molecule type" value="Genomic_DNA"/>
</dbReference>
<evidence type="ECO:0000313" key="4">
    <source>
        <dbReference type="Proteomes" id="UP000693946"/>
    </source>
</evidence>
<comment type="caution">
    <text evidence="3">The sequence shown here is derived from an EMBL/GenBank/DDBJ whole genome shotgun (WGS) entry which is preliminary data.</text>
</comment>
<name>A0AAV6S8L3_SOLSE</name>
<evidence type="ECO:0000259" key="2">
    <source>
        <dbReference type="PROSITE" id="PS50879"/>
    </source>
</evidence>
<feature type="domain" description="RNase H type-1" evidence="2">
    <location>
        <begin position="1"/>
        <end position="60"/>
    </location>
</feature>
<accession>A0AAV6S8L3</accession>
<evidence type="ECO:0000313" key="3">
    <source>
        <dbReference type="EMBL" id="KAG7514121.1"/>
    </source>
</evidence>
<sequence length="203" mass="22726">MKNARNKEVKHSELFLTCDGLVTGHGITLYWKKVKGHSRIDGPDKEGNDEADRLAKLGAEQGPAWEFNPKWLPVSQTCTVYVITRRQAREQTDYAQVSGQAVYLGRKPDDGDLVAMQQQDPALQTIRELIKNPVSGNCDSSRRDGRATGSPARTAGCTLRSTQLPRRALKRLYISLISTDRRLRIRRSPRSGSPTFAPEDNSY</sequence>
<dbReference type="AlphaFoldDB" id="A0AAV6S8L3"/>
<protein>
    <submittedName>
        <fullName evidence="3">Ribonuclease H-like</fullName>
    </submittedName>
</protein>
<proteinExistence type="predicted"/>
<gene>
    <name evidence="3" type="ORF">JOB18_025765</name>
</gene>
<dbReference type="Proteomes" id="UP000693946">
    <property type="component" value="Linkage Group LG14"/>
</dbReference>
<dbReference type="PROSITE" id="PS50879">
    <property type="entry name" value="RNASE_H_1"/>
    <property type="match status" value="1"/>
</dbReference>
<dbReference type="InterPro" id="IPR002156">
    <property type="entry name" value="RNaseH_domain"/>
</dbReference>
<organism evidence="3 4">
    <name type="scientific">Solea senegalensis</name>
    <name type="common">Senegalese sole</name>
    <dbReference type="NCBI Taxonomy" id="28829"/>
    <lineage>
        <taxon>Eukaryota</taxon>
        <taxon>Metazoa</taxon>
        <taxon>Chordata</taxon>
        <taxon>Craniata</taxon>
        <taxon>Vertebrata</taxon>
        <taxon>Euteleostomi</taxon>
        <taxon>Actinopterygii</taxon>
        <taxon>Neopterygii</taxon>
        <taxon>Teleostei</taxon>
        <taxon>Neoteleostei</taxon>
        <taxon>Acanthomorphata</taxon>
        <taxon>Carangaria</taxon>
        <taxon>Pleuronectiformes</taxon>
        <taxon>Pleuronectoidei</taxon>
        <taxon>Soleidae</taxon>
        <taxon>Solea</taxon>
    </lineage>
</organism>
<feature type="region of interest" description="Disordered" evidence="1">
    <location>
        <begin position="134"/>
        <end position="159"/>
    </location>
</feature>
<keyword evidence="4" id="KW-1185">Reference proteome</keyword>
<evidence type="ECO:0000256" key="1">
    <source>
        <dbReference type="SAM" id="MobiDB-lite"/>
    </source>
</evidence>